<evidence type="ECO:0000256" key="2">
    <source>
        <dbReference type="ARBA" id="ARBA00022692"/>
    </source>
</evidence>
<dbReference type="AlphaFoldDB" id="A0A183U6P7"/>
<keyword evidence="3 5" id="KW-1133">Transmembrane helix</keyword>
<reference evidence="8" key="1">
    <citation type="submission" date="2016-06" db="UniProtKB">
        <authorList>
            <consortium name="WormBaseParasite"/>
        </authorList>
    </citation>
    <scope>IDENTIFICATION</scope>
</reference>
<evidence type="ECO:0000313" key="6">
    <source>
        <dbReference type="EMBL" id="VDM29884.1"/>
    </source>
</evidence>
<dbReference type="SUPFAM" id="SSF103473">
    <property type="entry name" value="MFS general substrate transporter"/>
    <property type="match status" value="1"/>
</dbReference>
<keyword evidence="4 5" id="KW-0472">Membrane</keyword>
<dbReference type="Gene3D" id="1.20.1250.20">
    <property type="entry name" value="MFS general substrate transporter like domains"/>
    <property type="match status" value="1"/>
</dbReference>
<proteinExistence type="predicted"/>
<dbReference type="WBParaSite" id="TCNE_0000416701-mRNA-1">
    <property type="protein sequence ID" value="TCNE_0000416701-mRNA-1"/>
    <property type="gene ID" value="TCNE_0000416701"/>
</dbReference>
<dbReference type="PANTHER" id="PTHR24064">
    <property type="entry name" value="SOLUTE CARRIER FAMILY 22 MEMBER"/>
    <property type="match status" value="1"/>
</dbReference>
<evidence type="ECO:0000256" key="5">
    <source>
        <dbReference type="SAM" id="Phobius"/>
    </source>
</evidence>
<keyword evidence="2 5" id="KW-0812">Transmembrane</keyword>
<feature type="transmembrane region" description="Helical" evidence="5">
    <location>
        <begin position="43"/>
        <end position="60"/>
    </location>
</feature>
<dbReference type="GO" id="GO:0016020">
    <property type="term" value="C:membrane"/>
    <property type="evidence" value="ECO:0007669"/>
    <property type="project" value="UniProtKB-SubCell"/>
</dbReference>
<feature type="transmembrane region" description="Helical" evidence="5">
    <location>
        <begin position="72"/>
        <end position="92"/>
    </location>
</feature>
<name>A0A183U6P7_TOXCA</name>
<accession>A0A183U6P7</accession>
<evidence type="ECO:0000256" key="4">
    <source>
        <dbReference type="ARBA" id="ARBA00023136"/>
    </source>
</evidence>
<feature type="transmembrane region" description="Helical" evidence="5">
    <location>
        <begin position="104"/>
        <end position="124"/>
    </location>
</feature>
<gene>
    <name evidence="6" type="ORF">TCNE_LOCUS4167</name>
</gene>
<comment type="subcellular location">
    <subcellularLocation>
        <location evidence="1">Membrane</location>
        <topology evidence="1">Multi-pass membrane protein</topology>
    </subcellularLocation>
</comment>
<keyword evidence="7" id="KW-1185">Reference proteome</keyword>
<sequence>MKESEEKMARIAGVKYVDREHKLQRRNHRLIEVIRSPSYSRKLFVLWIMWFVVSLCSYATDLNSSRISGNLFVNQMLFGVMLAISKILLVTLDTLRPSFNRRRLHQSAQAAACACFLTLTILFVCEYKGVAILIINLAGTVFNEYTWDACYLCAVEAMPTEMRASSLGSCSLIARVGALLSPMVRLSEPS</sequence>
<evidence type="ECO:0000313" key="8">
    <source>
        <dbReference type="WBParaSite" id="TCNE_0000416701-mRNA-1"/>
    </source>
</evidence>
<dbReference type="EMBL" id="UYWY01006505">
    <property type="protein sequence ID" value="VDM29884.1"/>
    <property type="molecule type" value="Genomic_DNA"/>
</dbReference>
<evidence type="ECO:0000313" key="7">
    <source>
        <dbReference type="Proteomes" id="UP000050794"/>
    </source>
</evidence>
<evidence type="ECO:0000256" key="1">
    <source>
        <dbReference type="ARBA" id="ARBA00004141"/>
    </source>
</evidence>
<dbReference type="Proteomes" id="UP000050794">
    <property type="component" value="Unassembled WGS sequence"/>
</dbReference>
<protein>
    <submittedName>
        <fullName evidence="8">MFS domain-containing protein</fullName>
    </submittedName>
</protein>
<dbReference type="InterPro" id="IPR036259">
    <property type="entry name" value="MFS_trans_sf"/>
</dbReference>
<evidence type="ECO:0000256" key="3">
    <source>
        <dbReference type="ARBA" id="ARBA00022989"/>
    </source>
</evidence>
<organism evidence="7 8">
    <name type="scientific">Toxocara canis</name>
    <name type="common">Canine roundworm</name>
    <dbReference type="NCBI Taxonomy" id="6265"/>
    <lineage>
        <taxon>Eukaryota</taxon>
        <taxon>Metazoa</taxon>
        <taxon>Ecdysozoa</taxon>
        <taxon>Nematoda</taxon>
        <taxon>Chromadorea</taxon>
        <taxon>Rhabditida</taxon>
        <taxon>Spirurina</taxon>
        <taxon>Ascaridomorpha</taxon>
        <taxon>Ascaridoidea</taxon>
        <taxon>Toxocaridae</taxon>
        <taxon>Toxocara</taxon>
    </lineage>
</organism>
<reference evidence="6 7" key="2">
    <citation type="submission" date="2018-11" db="EMBL/GenBank/DDBJ databases">
        <authorList>
            <consortium name="Pathogen Informatics"/>
        </authorList>
    </citation>
    <scope>NUCLEOTIDE SEQUENCE [LARGE SCALE GENOMIC DNA]</scope>
</reference>